<dbReference type="Proteomes" id="UP000288805">
    <property type="component" value="Unassembled WGS sequence"/>
</dbReference>
<comment type="caution">
    <text evidence="1">The sequence shown here is derived from an EMBL/GenBank/DDBJ whole genome shotgun (WGS) entry which is preliminary data.</text>
</comment>
<sequence>MFQSSEYPTSCKSCYEERGGGPCHHGYGIPHHHHLIRICKASAIIWSQPGRSSFDEGMKLLEVKYMKCTCRQRKTKKLRGRKLIESNQRDTLKGATVS</sequence>
<name>A0A438H818_VITVI</name>
<evidence type="ECO:0000313" key="1">
    <source>
        <dbReference type="EMBL" id="RVW80447.1"/>
    </source>
</evidence>
<gene>
    <name evidence="1" type="ORF">CK203_042229</name>
</gene>
<dbReference type="EMBL" id="QGNW01000266">
    <property type="protein sequence ID" value="RVW80447.1"/>
    <property type="molecule type" value="Genomic_DNA"/>
</dbReference>
<dbReference type="AlphaFoldDB" id="A0A438H818"/>
<proteinExistence type="predicted"/>
<reference evidence="1 2" key="1">
    <citation type="journal article" date="2018" name="PLoS Genet.">
        <title>Population sequencing reveals clonal diversity and ancestral inbreeding in the grapevine cultivar Chardonnay.</title>
        <authorList>
            <person name="Roach M.J."/>
            <person name="Johnson D.L."/>
            <person name="Bohlmann J."/>
            <person name="van Vuuren H.J."/>
            <person name="Jones S.J."/>
            <person name="Pretorius I.S."/>
            <person name="Schmidt S.A."/>
            <person name="Borneman A.R."/>
        </authorList>
    </citation>
    <scope>NUCLEOTIDE SEQUENCE [LARGE SCALE GENOMIC DNA]</scope>
    <source>
        <strain evidence="2">cv. Chardonnay</strain>
        <tissue evidence="1">Leaf</tissue>
    </source>
</reference>
<organism evidence="1 2">
    <name type="scientific">Vitis vinifera</name>
    <name type="common">Grape</name>
    <dbReference type="NCBI Taxonomy" id="29760"/>
    <lineage>
        <taxon>Eukaryota</taxon>
        <taxon>Viridiplantae</taxon>
        <taxon>Streptophyta</taxon>
        <taxon>Embryophyta</taxon>
        <taxon>Tracheophyta</taxon>
        <taxon>Spermatophyta</taxon>
        <taxon>Magnoliopsida</taxon>
        <taxon>eudicotyledons</taxon>
        <taxon>Gunneridae</taxon>
        <taxon>Pentapetalae</taxon>
        <taxon>rosids</taxon>
        <taxon>Vitales</taxon>
        <taxon>Vitaceae</taxon>
        <taxon>Viteae</taxon>
        <taxon>Vitis</taxon>
    </lineage>
</organism>
<evidence type="ECO:0000313" key="2">
    <source>
        <dbReference type="Proteomes" id="UP000288805"/>
    </source>
</evidence>
<accession>A0A438H818</accession>
<protein>
    <submittedName>
        <fullName evidence="1">Uncharacterized protein</fullName>
    </submittedName>
</protein>